<protein>
    <recommendedName>
        <fullName evidence="6">FMN dependent NADH:quinone oxidoreductase</fullName>
        <ecNumber evidence="6">1.6.5.-</ecNumber>
    </recommendedName>
    <alternativeName>
        <fullName evidence="6">Azo-dye reductase</fullName>
    </alternativeName>
    <alternativeName>
        <fullName evidence="6">FMN-dependent NADH-azo compound oxidoreductase</fullName>
    </alternativeName>
    <alternativeName>
        <fullName evidence="6">FMN-dependent NADH-azoreductase</fullName>
        <ecNumber evidence="6">1.7.1.17</ecNumber>
    </alternativeName>
</protein>
<dbReference type="Gene3D" id="3.40.50.360">
    <property type="match status" value="1"/>
</dbReference>
<dbReference type="EC" id="1.7.1.17" evidence="6"/>
<feature type="binding site" evidence="6">
    <location>
        <position position="10"/>
    </location>
    <ligand>
        <name>FMN</name>
        <dbReference type="ChEBI" id="CHEBI:58210"/>
    </ligand>
</feature>
<dbReference type="PANTHER" id="PTHR43741">
    <property type="entry name" value="FMN-DEPENDENT NADH-AZOREDUCTASE 1"/>
    <property type="match status" value="1"/>
</dbReference>
<dbReference type="OrthoDB" id="9805013at2"/>
<comment type="caution">
    <text evidence="6">Lacks conserved residue(s) required for the propagation of feature annotation.</text>
</comment>
<dbReference type="HAMAP" id="MF_01216">
    <property type="entry name" value="Azoreductase_type1"/>
    <property type="match status" value="1"/>
</dbReference>
<evidence type="ECO:0000256" key="1">
    <source>
        <dbReference type="ARBA" id="ARBA00022630"/>
    </source>
</evidence>
<evidence type="ECO:0000256" key="5">
    <source>
        <dbReference type="ARBA" id="ARBA00048542"/>
    </source>
</evidence>
<sequence length="201" mass="22008">MKQILHIQSSLMGTQSYSIKLGNAIVEKIQKKYPGSTIEELNLVENDIPHLTPEVLGTFFIPEEQMTEKDRKSIQLSNQLVEQLMNADIIVIGAPLINFAIHSSLKSWIDHITRAGVTFGYGEDGRPVGMVKGKKVYVAMASGGIYSEGPGKDNDFVAPYLKNFLGFLGMTDLAVLRAEGLKIPGIKETAMEKAIASIVID</sequence>
<gene>
    <name evidence="6" type="primary">azoR</name>
    <name evidence="8" type="ORF">FUA48_08185</name>
</gene>
<dbReference type="GO" id="GO:0010181">
    <property type="term" value="F:FMN binding"/>
    <property type="evidence" value="ECO:0007669"/>
    <property type="project" value="UniProtKB-UniRule"/>
</dbReference>
<dbReference type="Proteomes" id="UP000321222">
    <property type="component" value="Chromosome"/>
</dbReference>
<dbReference type="KEGG" id="fak:FUA48_08185"/>
<dbReference type="InterPro" id="IPR003680">
    <property type="entry name" value="Flavodoxin_fold"/>
</dbReference>
<evidence type="ECO:0000256" key="2">
    <source>
        <dbReference type="ARBA" id="ARBA00022643"/>
    </source>
</evidence>
<keyword evidence="2 6" id="KW-0288">FMN</keyword>
<keyword evidence="1 6" id="KW-0285">Flavoprotein</keyword>
<keyword evidence="9" id="KW-1185">Reference proteome</keyword>
<dbReference type="InterPro" id="IPR050104">
    <property type="entry name" value="FMN-dep_NADH:Q_OxRdtase_AzoR1"/>
</dbReference>
<dbReference type="PANTHER" id="PTHR43741:SF4">
    <property type="entry name" value="FMN-DEPENDENT NADH:QUINONE OXIDOREDUCTASE"/>
    <property type="match status" value="1"/>
</dbReference>
<comment type="function">
    <text evidence="6">Quinone reductase that provides resistance to thiol-specific stress caused by electrophilic quinones.</text>
</comment>
<dbReference type="InterPro" id="IPR029039">
    <property type="entry name" value="Flavoprotein-like_sf"/>
</dbReference>
<keyword evidence="3 6" id="KW-0560">Oxidoreductase</keyword>
<evidence type="ECO:0000256" key="6">
    <source>
        <dbReference type="HAMAP-Rule" id="MF_01216"/>
    </source>
</evidence>
<dbReference type="RefSeq" id="WP_147583071.1">
    <property type="nucleotide sequence ID" value="NZ_CP042831.1"/>
</dbReference>
<evidence type="ECO:0000313" key="9">
    <source>
        <dbReference type="Proteomes" id="UP000321222"/>
    </source>
</evidence>
<dbReference type="GO" id="GO:0009055">
    <property type="term" value="F:electron transfer activity"/>
    <property type="evidence" value="ECO:0007669"/>
    <property type="project" value="UniProtKB-UniRule"/>
</dbReference>
<evidence type="ECO:0000256" key="3">
    <source>
        <dbReference type="ARBA" id="ARBA00023002"/>
    </source>
</evidence>
<comment type="subunit">
    <text evidence="6">Homodimer.</text>
</comment>
<dbReference type="AlphaFoldDB" id="A0A5B9FTK6"/>
<dbReference type="EC" id="1.6.5.-" evidence="6"/>
<comment type="cofactor">
    <cofactor evidence="6">
        <name>FMN</name>
        <dbReference type="ChEBI" id="CHEBI:58210"/>
    </cofactor>
    <text evidence="6">Binds 1 FMN per subunit.</text>
</comment>
<feature type="domain" description="Flavodoxin-like fold" evidence="7">
    <location>
        <begin position="2"/>
        <end position="197"/>
    </location>
</feature>
<comment type="catalytic activity">
    <reaction evidence="6">
        <text>2 a quinone + NADH + H(+) = 2 a 1,4-benzosemiquinone + NAD(+)</text>
        <dbReference type="Rhea" id="RHEA:65952"/>
        <dbReference type="ChEBI" id="CHEBI:15378"/>
        <dbReference type="ChEBI" id="CHEBI:57540"/>
        <dbReference type="ChEBI" id="CHEBI:57945"/>
        <dbReference type="ChEBI" id="CHEBI:132124"/>
        <dbReference type="ChEBI" id="CHEBI:134225"/>
    </reaction>
</comment>
<dbReference type="InterPro" id="IPR023048">
    <property type="entry name" value="NADH:quinone_OxRdtase_FMN_depd"/>
</dbReference>
<proteinExistence type="inferred from homology"/>
<dbReference type="GO" id="GO:0016652">
    <property type="term" value="F:oxidoreductase activity, acting on NAD(P)H as acceptor"/>
    <property type="evidence" value="ECO:0007669"/>
    <property type="project" value="UniProtKB-UniRule"/>
</dbReference>
<evidence type="ECO:0000313" key="8">
    <source>
        <dbReference type="EMBL" id="QEE49559.1"/>
    </source>
</evidence>
<name>A0A5B9FTK6_9FLAO</name>
<comment type="function">
    <text evidence="6">Also exhibits azoreductase activity. Catalyzes the reductive cleavage of the azo bond in aromatic azo compounds to the corresponding amines.</text>
</comment>
<accession>A0A5B9FTK6</accession>
<dbReference type="GO" id="GO:0016655">
    <property type="term" value="F:oxidoreductase activity, acting on NAD(P)H, quinone or similar compound as acceptor"/>
    <property type="evidence" value="ECO:0007669"/>
    <property type="project" value="InterPro"/>
</dbReference>
<dbReference type="EMBL" id="CP042831">
    <property type="protein sequence ID" value="QEE49559.1"/>
    <property type="molecule type" value="Genomic_DNA"/>
</dbReference>
<evidence type="ECO:0000259" key="7">
    <source>
        <dbReference type="Pfam" id="PF02525"/>
    </source>
</evidence>
<dbReference type="SUPFAM" id="SSF52218">
    <property type="entry name" value="Flavoproteins"/>
    <property type="match status" value="1"/>
</dbReference>
<dbReference type="Pfam" id="PF02525">
    <property type="entry name" value="Flavodoxin_2"/>
    <property type="match status" value="1"/>
</dbReference>
<evidence type="ECO:0000256" key="4">
    <source>
        <dbReference type="ARBA" id="ARBA00023027"/>
    </source>
</evidence>
<keyword evidence="4 6" id="KW-0520">NAD</keyword>
<feature type="binding site" evidence="6">
    <location>
        <begin position="16"/>
        <end position="18"/>
    </location>
    <ligand>
        <name>FMN</name>
        <dbReference type="ChEBI" id="CHEBI:58210"/>
    </ligand>
</feature>
<comment type="catalytic activity">
    <reaction evidence="5">
        <text>N,N-dimethyl-1,4-phenylenediamine + anthranilate + 2 NAD(+) = 2-(4-dimethylaminophenyl)diazenylbenzoate + 2 NADH + 2 H(+)</text>
        <dbReference type="Rhea" id="RHEA:55872"/>
        <dbReference type="ChEBI" id="CHEBI:15378"/>
        <dbReference type="ChEBI" id="CHEBI:15783"/>
        <dbReference type="ChEBI" id="CHEBI:16567"/>
        <dbReference type="ChEBI" id="CHEBI:57540"/>
        <dbReference type="ChEBI" id="CHEBI:57945"/>
        <dbReference type="ChEBI" id="CHEBI:71579"/>
        <dbReference type="EC" id="1.7.1.17"/>
    </reaction>
    <physiologicalReaction direction="right-to-left" evidence="5">
        <dbReference type="Rhea" id="RHEA:55874"/>
    </physiologicalReaction>
</comment>
<reference evidence="8 9" key="1">
    <citation type="submission" date="2019-08" db="EMBL/GenBank/DDBJ databases">
        <title>Flavobacterium alkalisoli sp. nov., isolated from rhizosphere soil of Suaeda salsa.</title>
        <authorList>
            <person name="Sun J.-Q."/>
            <person name="Xu L."/>
        </authorList>
    </citation>
    <scope>NUCLEOTIDE SEQUENCE [LARGE SCALE GENOMIC DNA]</scope>
    <source>
        <strain evidence="8 9">XS-5</strain>
    </source>
</reference>
<comment type="similarity">
    <text evidence="6">Belongs to the azoreductase type 1 family.</text>
</comment>
<organism evidence="8 9">
    <name type="scientific">Flavobacterium alkalisoli</name>
    <dbReference type="NCBI Taxonomy" id="2602769"/>
    <lineage>
        <taxon>Bacteria</taxon>
        <taxon>Pseudomonadati</taxon>
        <taxon>Bacteroidota</taxon>
        <taxon>Flavobacteriia</taxon>
        <taxon>Flavobacteriales</taxon>
        <taxon>Flavobacteriaceae</taxon>
        <taxon>Flavobacterium</taxon>
    </lineage>
</organism>